<organism evidence="1 2">
    <name type="scientific">Flavobacterium fragile</name>
    <dbReference type="NCBI Taxonomy" id="2949085"/>
    <lineage>
        <taxon>Bacteria</taxon>
        <taxon>Pseudomonadati</taxon>
        <taxon>Bacteroidota</taxon>
        <taxon>Flavobacteriia</taxon>
        <taxon>Flavobacteriales</taxon>
        <taxon>Flavobacteriaceae</taxon>
        <taxon>Flavobacterium</taxon>
    </lineage>
</organism>
<name>A0ABT0TJS4_9FLAO</name>
<feature type="non-terminal residue" evidence="1">
    <location>
        <position position="169"/>
    </location>
</feature>
<dbReference type="EMBL" id="JAMLJN010000027">
    <property type="protein sequence ID" value="MCL9771232.1"/>
    <property type="molecule type" value="Genomic_DNA"/>
</dbReference>
<sequence length="169" mass="16588">GTPAGTYTLTYQICEVLNPTNCDTAVVTVAVTAAPIDAVNDAGTPVNGTTGGTAVANVLTNDTLNGVAVNPADVTTTFVSSTNAGITLTGTSVQVVAGTPAGTYTLTYQICEVLNPTNCDTAVVTVAVTAAPIDAVADTAGPINGTTGSTNVVNVLSNDTLNGTPVTPS</sequence>
<dbReference type="Proteomes" id="UP001203342">
    <property type="component" value="Unassembled WGS sequence"/>
</dbReference>
<evidence type="ECO:0000313" key="2">
    <source>
        <dbReference type="Proteomes" id="UP001203342"/>
    </source>
</evidence>
<comment type="caution">
    <text evidence="1">The sequence shown here is derived from an EMBL/GenBank/DDBJ whole genome shotgun (WGS) entry which is preliminary data.</text>
</comment>
<feature type="non-terminal residue" evidence="1">
    <location>
        <position position="1"/>
    </location>
</feature>
<gene>
    <name evidence="1" type="ORF">NAT47_12510</name>
</gene>
<protein>
    <submittedName>
        <fullName evidence="1">Gliding motility-associated C-terminal domain-containing protein</fullName>
    </submittedName>
</protein>
<keyword evidence="2" id="KW-1185">Reference proteome</keyword>
<accession>A0ABT0TJS4</accession>
<evidence type="ECO:0000313" key="1">
    <source>
        <dbReference type="EMBL" id="MCL9771232.1"/>
    </source>
</evidence>
<reference evidence="1 2" key="1">
    <citation type="submission" date="2022-05" db="EMBL/GenBank/DDBJ databases">
        <title>Flavobacterium sp., isolated from activated sludge.</title>
        <authorList>
            <person name="Ran Q."/>
        </authorList>
    </citation>
    <scope>NUCLEOTIDE SEQUENCE [LARGE SCALE GENOMIC DNA]</scope>
    <source>
        <strain evidence="1 2">HXWNR69</strain>
    </source>
</reference>
<proteinExistence type="predicted"/>